<evidence type="ECO:0000313" key="1">
    <source>
        <dbReference type="EMBL" id="KKS46124.1"/>
    </source>
</evidence>
<sequence>MQYRLLKKLVKMSRFSLKADGTSMLPIIRPGDVLHLKKSRFDKVKEDELIMVEKKRQFMIHRVIYKSTKYLITKGDHNFKSDGHIPSQNVHARLTYFTRKGQSLRVKDYYLIQADSYLKELAKITQAFNRKKVDYVFLKGLPLYLFLQKNLPQRLYADCDLLISPKDYQTASVALQKRGFQSVDSSYSPIFKLFKKVPTETVFIKKTSLWPVVLDIHREPAFLMNQISGLDALYPQKQINKLTELFLARKSIFKYKNIKFNLLSAEHQILYLALHFFHHSFSGYFRLALMRSACRKLKGDWQGLLKQILEYRLENFVYPSFLLLEKYYPFSIPVGFLNKIKPLGNKLRLIKKLTSGNLLESEAGQISAGRKRFSNIFYLSPEPLPKKLRVIFYPSVINSIIYIPYKLTVNFARRTYRKIFFFIKS</sequence>
<protein>
    <submittedName>
        <fullName evidence="1">Peptidase S24/S26A/S26B, conserved region</fullName>
    </submittedName>
</protein>
<dbReference type="SUPFAM" id="SSF51306">
    <property type="entry name" value="LexA/Signal peptidase"/>
    <property type="match status" value="1"/>
</dbReference>
<dbReference type="InterPro" id="IPR039498">
    <property type="entry name" value="NTP_transf_5"/>
</dbReference>
<reference evidence="1 2" key="1">
    <citation type="journal article" date="2015" name="Nature">
        <title>rRNA introns, odd ribosomes, and small enigmatic genomes across a large radiation of phyla.</title>
        <authorList>
            <person name="Brown C.T."/>
            <person name="Hug L.A."/>
            <person name="Thomas B.C."/>
            <person name="Sharon I."/>
            <person name="Castelle C.J."/>
            <person name="Singh A."/>
            <person name="Wilkins M.J."/>
            <person name="Williams K.H."/>
            <person name="Banfield J.F."/>
        </authorList>
    </citation>
    <scope>NUCLEOTIDE SEQUENCE [LARGE SCALE GENOMIC DNA]</scope>
</reference>
<dbReference type="Pfam" id="PF14907">
    <property type="entry name" value="NTP_transf_5"/>
    <property type="match status" value="1"/>
</dbReference>
<dbReference type="InterPro" id="IPR036286">
    <property type="entry name" value="LexA/Signal_pep-like_sf"/>
</dbReference>
<dbReference type="CDD" id="cd06462">
    <property type="entry name" value="Peptidase_S24_S26"/>
    <property type="match status" value="1"/>
</dbReference>
<organism evidence="1 2">
    <name type="scientific">Candidatus Gottesmanbacteria bacterium GW2011_GWA2_42_18</name>
    <dbReference type="NCBI Taxonomy" id="1618442"/>
    <lineage>
        <taxon>Bacteria</taxon>
        <taxon>Candidatus Gottesmaniibacteriota</taxon>
    </lineage>
</organism>
<dbReference type="EMBL" id="LCDD01000022">
    <property type="protein sequence ID" value="KKS46124.1"/>
    <property type="molecule type" value="Genomic_DNA"/>
</dbReference>
<gene>
    <name evidence="1" type="ORF">UV09_C0022G0006</name>
</gene>
<dbReference type="AlphaFoldDB" id="A0A0G0ZBV5"/>
<dbReference type="Proteomes" id="UP000034320">
    <property type="component" value="Unassembled WGS sequence"/>
</dbReference>
<evidence type="ECO:0000313" key="2">
    <source>
        <dbReference type="Proteomes" id="UP000034320"/>
    </source>
</evidence>
<proteinExistence type="predicted"/>
<name>A0A0G0ZBV5_9BACT</name>
<comment type="caution">
    <text evidence="1">The sequence shown here is derived from an EMBL/GenBank/DDBJ whole genome shotgun (WGS) entry which is preliminary data.</text>
</comment>
<accession>A0A0G0ZBV5</accession>